<feature type="region of interest" description="Disordered" evidence="10">
    <location>
        <begin position="1268"/>
        <end position="1394"/>
    </location>
</feature>
<keyword evidence="5" id="KW-0677">Repeat</keyword>
<dbReference type="GO" id="GO:0001222">
    <property type="term" value="F:transcription corepressor binding"/>
    <property type="evidence" value="ECO:0007669"/>
    <property type="project" value="TreeGrafter"/>
</dbReference>
<evidence type="ECO:0000259" key="11">
    <source>
        <dbReference type="PROSITE" id="PS50112"/>
    </source>
</evidence>
<dbReference type="SUPFAM" id="SSF55785">
    <property type="entry name" value="PYP-like sensor domain (PAS domain)"/>
    <property type="match status" value="2"/>
</dbReference>
<evidence type="ECO:0000256" key="1">
    <source>
        <dbReference type="ARBA" id="ARBA00004123"/>
    </source>
</evidence>
<dbReference type="InterPro" id="IPR000014">
    <property type="entry name" value="PAS"/>
</dbReference>
<feature type="compositionally biased region" description="Low complexity" evidence="10">
    <location>
        <begin position="1048"/>
        <end position="1071"/>
    </location>
</feature>
<dbReference type="Pfam" id="PF00989">
    <property type="entry name" value="PAS"/>
    <property type="match status" value="1"/>
</dbReference>
<feature type="region of interest" description="Disordered" evidence="10">
    <location>
        <begin position="920"/>
        <end position="991"/>
    </location>
</feature>
<feature type="compositionally biased region" description="Basic residues" evidence="10">
    <location>
        <begin position="372"/>
        <end position="381"/>
    </location>
</feature>
<feature type="compositionally biased region" description="Basic and acidic residues" evidence="10">
    <location>
        <begin position="920"/>
        <end position="932"/>
    </location>
</feature>
<keyword evidence="9" id="KW-0175">Coiled coil</keyword>
<dbReference type="CDD" id="cd00130">
    <property type="entry name" value="PAS"/>
    <property type="match status" value="2"/>
</dbReference>
<accession>A0A182RBX9</accession>
<dbReference type="VEuPathDB" id="VectorBase:AFUN2_005120"/>
<dbReference type="FunFam" id="1.20.5.770:FF:000001">
    <property type="entry name" value="Period circadian protein"/>
    <property type="match status" value="1"/>
</dbReference>
<feature type="compositionally biased region" description="Low complexity" evidence="10">
    <location>
        <begin position="98"/>
        <end position="121"/>
    </location>
</feature>
<feature type="compositionally biased region" description="Basic residues" evidence="10">
    <location>
        <begin position="75"/>
        <end position="88"/>
    </location>
</feature>
<keyword evidence="3" id="KW-0963">Cytoplasm</keyword>
<feature type="region of interest" description="Disordered" evidence="10">
    <location>
        <begin position="279"/>
        <end position="299"/>
    </location>
</feature>
<feature type="region of interest" description="Disordered" evidence="10">
    <location>
        <begin position="1"/>
        <end position="193"/>
    </location>
</feature>
<feature type="compositionally biased region" description="Basic and acidic residues" evidence="10">
    <location>
        <begin position="228"/>
        <end position="242"/>
    </location>
</feature>
<dbReference type="PANTHER" id="PTHR11269:SF16">
    <property type="entry name" value="PERIOD CIRCADIAN PROTEIN"/>
    <property type="match status" value="1"/>
</dbReference>
<dbReference type="Pfam" id="PF12114">
    <property type="entry name" value="Period_C"/>
    <property type="match status" value="1"/>
</dbReference>
<dbReference type="GO" id="GO:0000122">
    <property type="term" value="P:negative regulation of transcription by RNA polymerase II"/>
    <property type="evidence" value="ECO:0007669"/>
    <property type="project" value="TreeGrafter"/>
</dbReference>
<dbReference type="GO" id="GO:0000976">
    <property type="term" value="F:transcription cis-regulatory region binding"/>
    <property type="evidence" value="ECO:0007669"/>
    <property type="project" value="TreeGrafter"/>
</dbReference>
<dbReference type="GO" id="GO:0048471">
    <property type="term" value="C:perinuclear region of cytoplasm"/>
    <property type="evidence" value="ECO:0007669"/>
    <property type="project" value="UniProtKB-SubCell"/>
</dbReference>
<dbReference type="PROSITE" id="PS50112">
    <property type="entry name" value="PAS"/>
    <property type="match status" value="2"/>
</dbReference>
<dbReference type="Pfam" id="PF14598">
    <property type="entry name" value="PAS_11"/>
    <property type="match status" value="1"/>
</dbReference>
<evidence type="ECO:0000256" key="6">
    <source>
        <dbReference type="ARBA" id="ARBA00023108"/>
    </source>
</evidence>
<feature type="compositionally biased region" description="Gly residues" evidence="10">
    <location>
        <begin position="842"/>
        <end position="852"/>
    </location>
</feature>
<dbReference type="InterPro" id="IPR035965">
    <property type="entry name" value="PAS-like_dom_sf"/>
</dbReference>
<feature type="compositionally biased region" description="Low complexity" evidence="10">
    <location>
        <begin position="853"/>
        <end position="873"/>
    </location>
</feature>
<evidence type="ECO:0000256" key="8">
    <source>
        <dbReference type="ARBA" id="ARBA00040849"/>
    </source>
</evidence>
<dbReference type="GO" id="GO:0005634">
    <property type="term" value="C:nucleus"/>
    <property type="evidence" value="ECO:0007669"/>
    <property type="project" value="UniProtKB-SubCell"/>
</dbReference>
<feature type="compositionally biased region" description="Polar residues" evidence="10">
    <location>
        <begin position="1372"/>
        <end position="1390"/>
    </location>
</feature>
<feature type="domain" description="PAS" evidence="11">
    <location>
        <begin position="569"/>
        <end position="618"/>
    </location>
</feature>
<dbReference type="FunFam" id="3.30.450.20:FF:000066">
    <property type="entry name" value="Period circadian protein"/>
    <property type="match status" value="1"/>
</dbReference>
<dbReference type="InterPro" id="IPR050760">
    <property type="entry name" value="Period_circadian_regulator"/>
</dbReference>
<feature type="compositionally biased region" description="Low complexity" evidence="10">
    <location>
        <begin position="382"/>
        <end position="399"/>
    </location>
</feature>
<protein>
    <recommendedName>
        <fullName evidence="8">Period circadian protein</fullName>
    </recommendedName>
</protein>
<dbReference type="PANTHER" id="PTHR11269">
    <property type="entry name" value="PERIOD CIRCADIAN PROTEIN"/>
    <property type="match status" value="1"/>
</dbReference>
<feature type="region of interest" description="Disordered" evidence="10">
    <location>
        <begin position="314"/>
        <end position="409"/>
    </location>
</feature>
<dbReference type="EnsemblMetazoa" id="AFUN003694-RB">
    <property type="protein sequence ID" value="AFUN003694-PB"/>
    <property type="gene ID" value="AFUN003694"/>
</dbReference>
<dbReference type="STRING" id="62324.A0A182RBX9"/>
<dbReference type="EnsemblMetazoa" id="AFUN003694-RA">
    <property type="protein sequence ID" value="AFUN003694-PA"/>
    <property type="gene ID" value="AFUN003694"/>
</dbReference>
<organism evidence="12">
    <name type="scientific">Anopheles funestus</name>
    <name type="common">African malaria mosquito</name>
    <dbReference type="NCBI Taxonomy" id="62324"/>
    <lineage>
        <taxon>Eukaryota</taxon>
        <taxon>Metazoa</taxon>
        <taxon>Ecdysozoa</taxon>
        <taxon>Arthropoda</taxon>
        <taxon>Hexapoda</taxon>
        <taxon>Insecta</taxon>
        <taxon>Pterygota</taxon>
        <taxon>Neoptera</taxon>
        <taxon>Endopterygota</taxon>
        <taxon>Diptera</taxon>
        <taxon>Nematocera</taxon>
        <taxon>Culicoidea</taxon>
        <taxon>Culicidae</taxon>
        <taxon>Anophelinae</taxon>
        <taxon>Anopheles</taxon>
    </lineage>
</organism>
<dbReference type="GO" id="GO:0032922">
    <property type="term" value="P:circadian regulation of gene expression"/>
    <property type="evidence" value="ECO:0007669"/>
    <property type="project" value="TreeGrafter"/>
</dbReference>
<feature type="compositionally biased region" description="Polar residues" evidence="10">
    <location>
        <begin position="1072"/>
        <end position="1081"/>
    </location>
</feature>
<feature type="compositionally biased region" description="Gly residues" evidence="10">
    <location>
        <begin position="933"/>
        <end position="944"/>
    </location>
</feature>
<evidence type="ECO:0000256" key="4">
    <source>
        <dbReference type="ARBA" id="ARBA00022553"/>
    </source>
</evidence>
<name>A0A182RBX9_ANOFN</name>
<feature type="compositionally biased region" description="Basic residues" evidence="10">
    <location>
        <begin position="322"/>
        <end position="339"/>
    </location>
</feature>
<evidence type="ECO:0000256" key="7">
    <source>
        <dbReference type="ARBA" id="ARBA00023242"/>
    </source>
</evidence>
<reference evidence="12" key="1">
    <citation type="submission" date="2020-05" db="UniProtKB">
        <authorList>
            <consortium name="EnsemblMetazoa"/>
        </authorList>
    </citation>
    <scope>IDENTIFICATION</scope>
    <source>
        <strain evidence="12">FUMOZ</strain>
    </source>
</reference>
<keyword evidence="7" id="KW-0539">Nucleus</keyword>
<evidence type="ECO:0000313" key="12">
    <source>
        <dbReference type="EnsemblMetazoa" id="AFUN003694-PA"/>
    </source>
</evidence>
<feature type="domain" description="PAS" evidence="11">
    <location>
        <begin position="422"/>
        <end position="464"/>
    </location>
</feature>
<feature type="compositionally biased region" description="Low complexity" evidence="10">
    <location>
        <begin position="979"/>
        <end position="988"/>
    </location>
</feature>
<feature type="compositionally biased region" description="Low complexity" evidence="10">
    <location>
        <begin position="21"/>
        <end position="52"/>
    </location>
</feature>
<dbReference type="GO" id="GO:0043153">
    <property type="term" value="P:entrainment of circadian clock by photoperiod"/>
    <property type="evidence" value="ECO:0007669"/>
    <property type="project" value="TreeGrafter"/>
</dbReference>
<feature type="region of interest" description="Disordered" evidence="10">
    <location>
        <begin position="1046"/>
        <end position="1113"/>
    </location>
</feature>
<feature type="compositionally biased region" description="Polar residues" evidence="10">
    <location>
        <begin position="817"/>
        <end position="838"/>
    </location>
</feature>
<comment type="subcellular location">
    <subcellularLocation>
        <location evidence="2">Cytoplasm</location>
        <location evidence="2">Perinuclear region</location>
    </subcellularLocation>
    <subcellularLocation>
        <location evidence="1">Nucleus</location>
    </subcellularLocation>
</comment>
<keyword evidence="6" id="KW-0090">Biological rhythms</keyword>
<feature type="coiled-coil region" evidence="9">
    <location>
        <begin position="1004"/>
        <end position="1031"/>
    </location>
</feature>
<dbReference type="Gene3D" id="3.30.450.20">
    <property type="entry name" value="PAS domain"/>
    <property type="match status" value="2"/>
</dbReference>
<feature type="compositionally biased region" description="Polar residues" evidence="10">
    <location>
        <begin position="148"/>
        <end position="158"/>
    </location>
</feature>
<evidence type="ECO:0000256" key="10">
    <source>
        <dbReference type="SAM" id="MobiDB-lite"/>
    </source>
</evidence>
<dbReference type="InterPro" id="IPR022728">
    <property type="entry name" value="Period_circadian-like_C"/>
</dbReference>
<evidence type="ECO:0000256" key="5">
    <source>
        <dbReference type="ARBA" id="ARBA00022737"/>
    </source>
</evidence>
<feature type="compositionally biased region" description="Polar residues" evidence="10">
    <location>
        <begin position="1536"/>
        <end position="1546"/>
    </location>
</feature>
<dbReference type="Gene3D" id="1.20.5.770">
    <property type="entry name" value="Single helix bin"/>
    <property type="match status" value="1"/>
</dbReference>
<proteinExistence type="predicted"/>
<feature type="region of interest" description="Disordered" evidence="10">
    <location>
        <begin position="813"/>
        <end position="893"/>
    </location>
</feature>
<evidence type="ECO:0000256" key="9">
    <source>
        <dbReference type="SAM" id="Coils"/>
    </source>
</evidence>
<feature type="region of interest" description="Disordered" evidence="10">
    <location>
        <begin position="228"/>
        <end position="248"/>
    </location>
</feature>
<dbReference type="FunFam" id="3.30.450.20:FF:000072">
    <property type="entry name" value="Period circadian protein"/>
    <property type="match status" value="1"/>
</dbReference>
<feature type="compositionally biased region" description="Low complexity" evidence="10">
    <location>
        <begin position="355"/>
        <end position="371"/>
    </location>
</feature>
<evidence type="ECO:0000256" key="3">
    <source>
        <dbReference type="ARBA" id="ARBA00022490"/>
    </source>
</evidence>
<feature type="compositionally biased region" description="Polar residues" evidence="10">
    <location>
        <begin position="1334"/>
        <end position="1348"/>
    </location>
</feature>
<sequence>MSTTGMENLEGADSTHNTKVSDSAYSNSCSNSQSQRSGSSKSRHSGSNSSGSSGYGGKASTQASSIAPLPQQAIKRTKEKDRKKKKLKTACDGAVPAPNGSSTGTNTAGPAAGGTASATANVHSLAGNGVEQQNLSGCGDPEPMDTLPGNSSLNSGSAITGDMASGASGMQTSAHGGEPNDHHEMSVVSGSKGANGTEQISVGVAAAAAAAAAAAVAAQIINDENTEDDHKHMSQEQMHRSSDSTNADLQKKRIAHSILPGPAPLPAGVASIVNSIATGESDHKSSGLRSSKVAGEHTVSGSGTLLGVALADQQHCQPKQQQQHHHHGVQQHQHPKQQHSTKQDAALQSQQHGLQVPQQHSASQQQLQQQQQHHHQHHPHHPLQLQQQQHDKQQQSQQQSNTPRTNKPDVEDGFCCVISMHDGVVLFTTPSITHSLGFPKDMWLGRSFIDFVHPKDRATFASQITSKVVVPLGESKSGQKDQKNSLYVMLRKYRGLKTAGFGVTKTTVNYEPYRLVLTFREAPAENAEVMSGRSILLIISATPVKSVYKEPNESLCERELKFNTRHTTSGVLSYVDGNSVESIGYLPQDILGRTVMELYHPDDMPILRKAYETVMVKGQTAGASFVSQPYRFLVNNGCYIVLSTEWTSFVNPWSRELEFVIGNHRILQGPSIADVFVSPFYCQTQNQFSDEALKEAKMIEEQILRLLKEPVAKPSDMVKQEVSKRCKALASFMEELMDEVAQPELKLNLLNESDFTFSERDSVMLGEISPHHEYFDSKSSSETPPSYNQLNYNENLQRFFDSRPAMNIEEQMKMDSSGGTNTETIGDEQSQVVSPNQRGFSASGGGGSGGSAGNFSSESNAQMDSTTNTTSNTGGTGGTGTSSGGGGSFQPPTLTEELLCKHNEDMQKVMLKKHREARMVARGTDKNKKGPPDKGGYGGGGTVGHGVKRGSSHSWEGDAHKTIKHQHNPDPNGGCTSIQQQQQQLLQQKMGPVAPHALQQQLLIQQQHQQLQQQQQQHQQQQLQQQQQQQQLHQHHQQTNVHLHYKAQHVSQQHQQHQQGLYGQGQSSFQQPTMQNALSTGHLQHTQHHQEQLISHRSSTQQHAYQSQFQSNGLGGLSNQTESILAANQRTSFNTTFTTPSILTPQMTYGTHSGSSITGRTGDLWPPFSVSVTTMQASAGAGTGSASFVPSHSIFPTLYYIPAAAAAAAATAAPQPTPVAALETLPRLNPITVPYMAAGVMYPHPQLYQQSLLYPPMMYHAMPYQPLPPPCGLDSDTRNHQHQQHQQQQQQQRQQQQQQQQQQQRLQSQTGQSTGGPGQTSTGGITVGLGPNAGGQTSAQSSEVTGTVANGGHTGGNSGKLPAHITVPPSAGSGSQSQTPFQRPSSQATSVKAEPGSALGSIASASIVVNRAFSESSKKDLTDSPLISNVDCTDCALDEVLDKHCDGIATGIDRRVNGGSRLTGQLDKLPSGIGTAGIGTTSNSTGGGVVGMCEVSDDMDESSFSSFYSSFLKTDNSSEGQNGAERKESSEMCWESGSNNATSNNRMHGDGCGESGNQDSLDSGKRNSAGDGTGTMVRPASGSGCRAKRRPNPPWLDNVCQTKDLIYRYQINERSLKELLDSDNLALKKISQPILVNDQLGQLYLDLELEGLSAKLSLSEATSGSSSDDCDTKDKAKVNKRNMKYSKLVMIYEENAPFPPPNDSEP</sequence>
<keyword evidence="4" id="KW-0597">Phosphoprotein</keyword>
<feature type="compositionally biased region" description="Polar residues" evidence="10">
    <location>
        <begin position="1095"/>
        <end position="1113"/>
    </location>
</feature>
<feature type="region of interest" description="Disordered" evidence="10">
    <location>
        <begin position="1514"/>
        <end position="1593"/>
    </location>
</feature>
<evidence type="ECO:0000256" key="2">
    <source>
        <dbReference type="ARBA" id="ARBA00004556"/>
    </source>
</evidence>
<dbReference type="VEuPathDB" id="VectorBase:AFUN003694"/>
<feature type="compositionally biased region" description="Low complexity" evidence="10">
    <location>
        <begin position="1284"/>
        <end position="1312"/>
    </location>
</feature>
<dbReference type="InterPro" id="IPR013767">
    <property type="entry name" value="PAS_fold"/>
</dbReference>
<feature type="compositionally biased region" description="Gly residues" evidence="10">
    <location>
        <begin position="874"/>
        <end position="888"/>
    </location>
</feature>
<dbReference type="SMART" id="SM00091">
    <property type="entry name" value="PAS"/>
    <property type="match status" value="2"/>
</dbReference>